<comment type="caution">
    <text evidence="1">The sequence shown here is derived from an EMBL/GenBank/DDBJ whole genome shotgun (WGS) entry which is preliminary data.</text>
</comment>
<dbReference type="Proteomes" id="UP000807469">
    <property type="component" value="Unassembled WGS sequence"/>
</dbReference>
<sequence>MWHFQIDRLWFYLLKPRVLKMRPHQHRSSSKHFKAPLYTLPRRRCANGLFFNVSVRIKLGPSVFSSITVIMSPVQVSEINLVWKATVRLLYLDSPLTAHEVQATTYITAAHSTL</sequence>
<gene>
    <name evidence="1" type="ORF">BDN70DRAFT_619694</name>
</gene>
<protein>
    <submittedName>
        <fullName evidence="1">Uncharacterized protein</fullName>
    </submittedName>
</protein>
<dbReference type="AlphaFoldDB" id="A0A9P5Z5G3"/>
<reference evidence="1" key="1">
    <citation type="submission" date="2020-11" db="EMBL/GenBank/DDBJ databases">
        <authorList>
            <consortium name="DOE Joint Genome Institute"/>
            <person name="Ahrendt S."/>
            <person name="Riley R."/>
            <person name="Andreopoulos W."/>
            <person name="Labutti K."/>
            <person name="Pangilinan J."/>
            <person name="Ruiz-Duenas F.J."/>
            <person name="Barrasa J.M."/>
            <person name="Sanchez-Garcia M."/>
            <person name="Camarero S."/>
            <person name="Miyauchi S."/>
            <person name="Serrano A."/>
            <person name="Linde D."/>
            <person name="Babiker R."/>
            <person name="Drula E."/>
            <person name="Ayuso-Fernandez I."/>
            <person name="Pacheco R."/>
            <person name="Padilla G."/>
            <person name="Ferreira P."/>
            <person name="Barriuso J."/>
            <person name="Kellner H."/>
            <person name="Castanera R."/>
            <person name="Alfaro M."/>
            <person name="Ramirez L."/>
            <person name="Pisabarro A.G."/>
            <person name="Kuo A."/>
            <person name="Tritt A."/>
            <person name="Lipzen A."/>
            <person name="He G."/>
            <person name="Yan M."/>
            <person name="Ng V."/>
            <person name="Cullen D."/>
            <person name="Martin F."/>
            <person name="Rosso M.-N."/>
            <person name="Henrissat B."/>
            <person name="Hibbett D."/>
            <person name="Martinez A.T."/>
            <person name="Grigoriev I.V."/>
        </authorList>
    </citation>
    <scope>NUCLEOTIDE SEQUENCE</scope>
    <source>
        <strain evidence="1">CIRM-BRFM 674</strain>
    </source>
</reference>
<evidence type="ECO:0000313" key="2">
    <source>
        <dbReference type="Proteomes" id="UP000807469"/>
    </source>
</evidence>
<keyword evidence="2" id="KW-1185">Reference proteome</keyword>
<proteinExistence type="predicted"/>
<name>A0A9P5Z5G3_9AGAR</name>
<accession>A0A9P5Z5G3</accession>
<evidence type="ECO:0000313" key="1">
    <source>
        <dbReference type="EMBL" id="KAF9480365.1"/>
    </source>
</evidence>
<dbReference type="EMBL" id="MU155196">
    <property type="protein sequence ID" value="KAF9480365.1"/>
    <property type="molecule type" value="Genomic_DNA"/>
</dbReference>
<organism evidence="1 2">
    <name type="scientific">Pholiota conissans</name>
    <dbReference type="NCBI Taxonomy" id="109636"/>
    <lineage>
        <taxon>Eukaryota</taxon>
        <taxon>Fungi</taxon>
        <taxon>Dikarya</taxon>
        <taxon>Basidiomycota</taxon>
        <taxon>Agaricomycotina</taxon>
        <taxon>Agaricomycetes</taxon>
        <taxon>Agaricomycetidae</taxon>
        <taxon>Agaricales</taxon>
        <taxon>Agaricineae</taxon>
        <taxon>Strophariaceae</taxon>
        <taxon>Pholiota</taxon>
    </lineage>
</organism>